<dbReference type="InterPro" id="IPR050123">
    <property type="entry name" value="Prok_molybdopt-oxidoreductase"/>
</dbReference>
<comment type="cofactor">
    <cofactor evidence="2">
        <name>Mo-bis(molybdopterin guanine dinucleotide)</name>
        <dbReference type="ChEBI" id="CHEBI:60539"/>
    </cofactor>
</comment>
<evidence type="ECO:0000256" key="5">
    <source>
        <dbReference type="ARBA" id="ARBA00008747"/>
    </source>
</evidence>
<evidence type="ECO:0000256" key="1">
    <source>
        <dbReference type="ARBA" id="ARBA00001917"/>
    </source>
</evidence>
<dbReference type="Proteomes" id="UP000182661">
    <property type="component" value="Unassembled WGS sequence"/>
</dbReference>
<keyword evidence="7" id="KW-0004">4Fe-4S</keyword>
<dbReference type="OrthoDB" id="9816402at2"/>
<dbReference type="PANTHER" id="PTHR43105">
    <property type="entry name" value="RESPIRATORY NITRATE REDUCTASE"/>
    <property type="match status" value="1"/>
</dbReference>
<keyword evidence="14" id="KW-0813">Transport</keyword>
<evidence type="ECO:0000256" key="15">
    <source>
        <dbReference type="ARBA" id="ARBA00023002"/>
    </source>
</evidence>
<evidence type="ECO:0000256" key="3">
    <source>
        <dbReference type="ARBA" id="ARBA00001966"/>
    </source>
</evidence>
<feature type="domain" description="FAD-binding FR-type" evidence="22">
    <location>
        <begin position="999"/>
        <end position="1215"/>
    </location>
</feature>
<comment type="catalytic activity">
    <reaction evidence="20">
        <text>hydrogen sulfide + 3 NADP(+) + 3 H2O = sulfite + 3 NADPH + 4 H(+)</text>
        <dbReference type="Rhea" id="RHEA:13801"/>
        <dbReference type="ChEBI" id="CHEBI:15377"/>
        <dbReference type="ChEBI" id="CHEBI:15378"/>
        <dbReference type="ChEBI" id="CHEBI:17359"/>
        <dbReference type="ChEBI" id="CHEBI:29919"/>
        <dbReference type="ChEBI" id="CHEBI:57783"/>
        <dbReference type="ChEBI" id="CHEBI:58349"/>
        <dbReference type="EC" id="1.8.1.2"/>
    </reaction>
</comment>
<dbReference type="Gene3D" id="2.40.30.10">
    <property type="entry name" value="Translation factors"/>
    <property type="match status" value="1"/>
</dbReference>
<evidence type="ECO:0000256" key="11">
    <source>
        <dbReference type="ARBA" id="ARBA00022723"/>
    </source>
</evidence>
<dbReference type="RefSeq" id="WP_071830882.1">
    <property type="nucleotide sequence ID" value="NZ_LSRP01000001.1"/>
</dbReference>
<dbReference type="InterPro" id="IPR023173">
    <property type="entry name" value="NADPH_Cyt_P450_Rdtase_alpha"/>
</dbReference>
<dbReference type="GO" id="GO:0045333">
    <property type="term" value="P:cellular respiration"/>
    <property type="evidence" value="ECO:0007669"/>
    <property type="project" value="UniProtKB-ARBA"/>
</dbReference>
<evidence type="ECO:0000256" key="4">
    <source>
        <dbReference type="ARBA" id="ARBA00001974"/>
    </source>
</evidence>
<dbReference type="InterPro" id="IPR039261">
    <property type="entry name" value="FNR_nucleotide-bd"/>
</dbReference>
<dbReference type="SUPFAM" id="SSF52343">
    <property type="entry name" value="Ferredoxin reductase-like, C-terminal NADP-linked domain"/>
    <property type="match status" value="1"/>
</dbReference>
<keyword evidence="18" id="KW-0534">Nitrate assimilation</keyword>
<name>A0A657LZU1_9HYPH</name>
<dbReference type="InterPro" id="IPR009010">
    <property type="entry name" value="Asp_de-COase-like_dom_sf"/>
</dbReference>
<dbReference type="Pfam" id="PF00175">
    <property type="entry name" value="NAD_binding_1"/>
    <property type="match status" value="1"/>
</dbReference>
<dbReference type="CDD" id="cd02791">
    <property type="entry name" value="MopB_CT_Nitrate-R-NapA-like"/>
    <property type="match status" value="1"/>
</dbReference>
<dbReference type="PRINTS" id="PR00369">
    <property type="entry name" value="FLAVODOXIN"/>
</dbReference>
<keyword evidence="14" id="KW-0249">Electron transport</keyword>
<dbReference type="FunFam" id="3.40.50.80:FF:000001">
    <property type="entry name" value="NADPH--cytochrome P450 reductase 1"/>
    <property type="match status" value="1"/>
</dbReference>
<dbReference type="Pfam" id="PF01568">
    <property type="entry name" value="Molydop_binding"/>
    <property type="match status" value="1"/>
</dbReference>
<dbReference type="GO" id="GO:0004783">
    <property type="term" value="F:sulfite reductase (NADPH) activity"/>
    <property type="evidence" value="ECO:0007669"/>
    <property type="project" value="UniProtKB-EC"/>
</dbReference>
<dbReference type="SUPFAM" id="SSF53706">
    <property type="entry name" value="Formate dehydrogenase/DMSO reductase, domains 1-3"/>
    <property type="match status" value="1"/>
</dbReference>
<evidence type="ECO:0000256" key="20">
    <source>
        <dbReference type="ARBA" id="ARBA00052219"/>
    </source>
</evidence>
<dbReference type="Gene3D" id="3.40.50.360">
    <property type="match status" value="1"/>
</dbReference>
<dbReference type="Pfam" id="PF00667">
    <property type="entry name" value="FAD_binding_1"/>
    <property type="match status" value="1"/>
</dbReference>
<keyword evidence="10" id="KW-0288">FMN</keyword>
<dbReference type="Gene3D" id="3.40.50.80">
    <property type="entry name" value="Nucleotide-binding domain of ferredoxin-NADP reductase (FNR) module"/>
    <property type="match status" value="1"/>
</dbReference>
<dbReference type="GO" id="GO:0046872">
    <property type="term" value="F:metal ion binding"/>
    <property type="evidence" value="ECO:0007669"/>
    <property type="project" value="UniProtKB-KW"/>
</dbReference>
<comment type="cofactor">
    <cofactor evidence="4">
        <name>FAD</name>
        <dbReference type="ChEBI" id="CHEBI:57692"/>
    </cofactor>
</comment>
<feature type="domain" description="Flavodoxin-like" evidence="21">
    <location>
        <begin position="830"/>
        <end position="967"/>
    </location>
</feature>
<evidence type="ECO:0000256" key="18">
    <source>
        <dbReference type="ARBA" id="ARBA00023063"/>
    </source>
</evidence>
<evidence type="ECO:0000256" key="14">
    <source>
        <dbReference type="ARBA" id="ARBA00022982"/>
    </source>
</evidence>
<dbReference type="EC" id="1.8.1.2" evidence="6"/>
<keyword evidence="19" id="KW-0028">Amino-acid biosynthesis</keyword>
<protein>
    <recommendedName>
        <fullName evidence="6">assimilatory sulfite reductase (NADPH)</fullName>
        <ecNumber evidence="6">1.8.1.2</ecNumber>
    </recommendedName>
</protein>
<dbReference type="InterPro" id="IPR001433">
    <property type="entry name" value="OxRdtase_FAD/NAD-bd"/>
</dbReference>
<dbReference type="Gene3D" id="2.20.25.90">
    <property type="entry name" value="ADC-like domains"/>
    <property type="match status" value="1"/>
</dbReference>
<dbReference type="InterPro" id="IPR006657">
    <property type="entry name" value="MoPterin_dinucl-bd_dom"/>
</dbReference>
<keyword evidence="12" id="KW-0274">FAD</keyword>
<keyword evidence="16" id="KW-0408">Iron</keyword>
<evidence type="ECO:0000313" key="25">
    <source>
        <dbReference type="Proteomes" id="UP000182661"/>
    </source>
</evidence>
<evidence type="ECO:0000259" key="23">
    <source>
        <dbReference type="PROSITE" id="PS51669"/>
    </source>
</evidence>
<dbReference type="Gene3D" id="3.40.228.10">
    <property type="entry name" value="Dimethylsulfoxide Reductase, domain 2"/>
    <property type="match status" value="1"/>
</dbReference>
<dbReference type="SUPFAM" id="SSF63380">
    <property type="entry name" value="Riboflavin synthase domain-like"/>
    <property type="match status" value="1"/>
</dbReference>
<keyword evidence="13" id="KW-0521">NADP</keyword>
<keyword evidence="9" id="KW-0285">Flavoprotein</keyword>
<evidence type="ECO:0000256" key="17">
    <source>
        <dbReference type="ARBA" id="ARBA00023014"/>
    </source>
</evidence>
<dbReference type="InterPro" id="IPR017938">
    <property type="entry name" value="Riboflavin_synthase-like_b-brl"/>
</dbReference>
<dbReference type="InterPro" id="IPR041957">
    <property type="entry name" value="CT_Nitrate-R-NapA-like"/>
</dbReference>
<dbReference type="GO" id="GO:0019344">
    <property type="term" value="P:cysteine biosynthetic process"/>
    <property type="evidence" value="ECO:0007669"/>
    <property type="project" value="UniProtKB-KW"/>
</dbReference>
<dbReference type="PROSITE" id="PS00551">
    <property type="entry name" value="MOLYBDOPTERIN_PROK_1"/>
    <property type="match status" value="1"/>
</dbReference>
<dbReference type="Pfam" id="PF00258">
    <property type="entry name" value="Flavodoxin_1"/>
    <property type="match status" value="1"/>
</dbReference>
<dbReference type="PROSITE" id="PS50902">
    <property type="entry name" value="FLAVODOXIN_LIKE"/>
    <property type="match status" value="1"/>
</dbReference>
<evidence type="ECO:0000259" key="22">
    <source>
        <dbReference type="PROSITE" id="PS51384"/>
    </source>
</evidence>
<dbReference type="GO" id="GO:0016020">
    <property type="term" value="C:membrane"/>
    <property type="evidence" value="ECO:0007669"/>
    <property type="project" value="TreeGrafter"/>
</dbReference>
<dbReference type="InterPro" id="IPR006656">
    <property type="entry name" value="Mopterin_OxRdtase"/>
</dbReference>
<accession>A0A657LZU1</accession>
<dbReference type="SUPFAM" id="SSF52218">
    <property type="entry name" value="Flavoproteins"/>
    <property type="match status" value="1"/>
</dbReference>
<keyword evidence="15" id="KW-0560">Oxidoreductase</keyword>
<comment type="cofactor">
    <cofactor evidence="3">
        <name>[4Fe-4S] cluster</name>
        <dbReference type="ChEBI" id="CHEBI:49883"/>
    </cofactor>
</comment>
<evidence type="ECO:0000256" key="2">
    <source>
        <dbReference type="ARBA" id="ARBA00001942"/>
    </source>
</evidence>
<evidence type="ECO:0000256" key="13">
    <source>
        <dbReference type="ARBA" id="ARBA00022857"/>
    </source>
</evidence>
<dbReference type="GO" id="GO:1990204">
    <property type="term" value="C:oxidoreductase complex"/>
    <property type="evidence" value="ECO:0007669"/>
    <property type="project" value="UniProtKB-ARBA"/>
</dbReference>
<evidence type="ECO:0000313" key="24">
    <source>
        <dbReference type="EMBL" id="OJG01446.1"/>
    </source>
</evidence>
<dbReference type="PRINTS" id="PR00371">
    <property type="entry name" value="FPNCR"/>
</dbReference>
<evidence type="ECO:0000256" key="7">
    <source>
        <dbReference type="ARBA" id="ARBA00022485"/>
    </source>
</evidence>
<sequence length="1366" mass="147582">MNIHTSSTRKVKSACPYCGVGCGIVMEVAGNRVTKVTGDKDHPANRGRLCTKGMTSAQAIEATGRLDRAFIRADRNGEQVPVALDRALSETAERLKVILERDGPDAIALYVSGQMSIEAQYLANKLAKGFIRTQHIESNSRLCMASAASGYKLSLGADGPPGSYDDIDKADLFLVIGSNMADCHPVLFLRLMDRVRQGAKLIVVDPRRTATAEKAGLFLQIKGGTDLALLNGLLHLLHDSGRIDTDFISAHTDGWADMLDFLSAYAPDAVAAITGLAAEDIRNAAEMIGNAGNWISLWTMGLNQSTHGTWSSNALCNLHLATGAICRPGSGPFSLTGQPNAMGGREMGYMGPGLPGQRSALVDADRQFVEKRWALPKGTIRSDGGGGTISLFEDMRSGLIKACWIICTNPVASVANRATVIDGLKKAELVITQDVFLDTETNIYADILLPGALWAEAEGVMVNSERTMTLMGKAVEPPGEARPDWWIIAEIACRMGYAWAFTYASAAEVFDEIRGFANAKTGYDISGATHGRLAESPLQWPVAKGGTDRNPVRYRDPAKGFQFPTASGKAQFFARPHLDASEMPDEQFPFVLNTGRLQHQWHTMTKTGKIQTLNKLNSGPFVEIHPQDAQAFGVSDGDRVEIRSRRGFAILPAIVTDRVLPGACFAPFHWNDIFGNDIAINAVTCDAVDPISLQPELKVCAVALSPVGQPSKATPSTSTLVQKVLQPVTTGGWLAAGADRFASAVGLKAPEPLVLAGAERAYLEGFILGLRIDDRAPSGVPVLPPNAPLPLEKRQRLNGLLAGLFSRDGPSLDAVQTASASLEEKRNDGILMLWSSQTGTAEELAKRCAADLGEHGLKIRLACMEECAADALLRENLLLVVTSTFGDGEAPDNGAGFWRHLQNSKVQLPDLGFAILALGDSSYGEFCGFGRRLDEKLEALGARRLLSRIDCDGDGEDKVDGWLDAVIEALTDDDPDPLDTMTVAKPAPLPAITSGTLREKASTVRLIRNLRLNGAGSAKETRQIGFDLRDTGLNYEAGDALGIRPSNCPALVAEILDTTGLSPEALVIVPDAGEMPLADALADHFEIARITPDFLRFVAERSRNEGLNALLHRDNKAGRENWLWGRQVADVLSEYRPRVDAGDFLSSLKRLQPRLYSISSSPKAHAGEVHLTVSTVRYAHQGRARHGVCSVFLADRAEQSGASIFVRPAPGFRLPGDAERPVIMIGPGTGIAPFRGFLADRAASGATGRNWLFFGEQHASSDFYYRDELLDWQHSGVLTRLDTAFSRDGTDKVYVQDRMLEKAADLWRWIEEGASVYVCGDASRMARDVDAALKAIVAGQGQMSDDKAADYVARLARDKRYLRDVY</sequence>
<dbReference type="GO" id="GO:0043546">
    <property type="term" value="F:molybdopterin cofactor binding"/>
    <property type="evidence" value="ECO:0007669"/>
    <property type="project" value="InterPro"/>
</dbReference>
<evidence type="ECO:0000256" key="19">
    <source>
        <dbReference type="ARBA" id="ARBA00023192"/>
    </source>
</evidence>
<keyword evidence="17" id="KW-0411">Iron-sulfur</keyword>
<dbReference type="Pfam" id="PF00384">
    <property type="entry name" value="Molybdopterin"/>
    <property type="match status" value="1"/>
</dbReference>
<dbReference type="InterPro" id="IPR017927">
    <property type="entry name" value="FAD-bd_FR_type"/>
</dbReference>
<keyword evidence="25" id="KW-1185">Reference proteome</keyword>
<dbReference type="GO" id="GO:0010181">
    <property type="term" value="F:FMN binding"/>
    <property type="evidence" value="ECO:0007669"/>
    <property type="project" value="InterPro"/>
</dbReference>
<dbReference type="SUPFAM" id="SSF50692">
    <property type="entry name" value="ADC-like"/>
    <property type="match status" value="1"/>
</dbReference>
<gene>
    <name evidence="24" type="ORF">AX760_00570</name>
</gene>
<organism evidence="24 25">
    <name type="scientific">Pararhizobium antarcticum</name>
    <dbReference type="NCBI Taxonomy" id="1798805"/>
    <lineage>
        <taxon>Bacteria</taxon>
        <taxon>Pseudomonadati</taxon>
        <taxon>Pseudomonadota</taxon>
        <taxon>Alphaproteobacteria</taxon>
        <taxon>Hyphomicrobiales</taxon>
        <taxon>Rhizobiaceae</taxon>
        <taxon>Rhizobium/Agrobacterium group</taxon>
        <taxon>Pararhizobium</taxon>
    </lineage>
</organism>
<dbReference type="InterPro" id="IPR029039">
    <property type="entry name" value="Flavoprotein-like_sf"/>
</dbReference>
<evidence type="ECO:0000259" key="21">
    <source>
        <dbReference type="PROSITE" id="PS50902"/>
    </source>
</evidence>
<evidence type="ECO:0000256" key="9">
    <source>
        <dbReference type="ARBA" id="ARBA00022630"/>
    </source>
</evidence>
<evidence type="ECO:0000256" key="16">
    <source>
        <dbReference type="ARBA" id="ARBA00023004"/>
    </source>
</evidence>
<dbReference type="SMART" id="SM00926">
    <property type="entry name" value="Molybdop_Fe4S4"/>
    <property type="match status" value="1"/>
</dbReference>
<dbReference type="InterPro" id="IPR006963">
    <property type="entry name" value="Mopterin_OxRdtase_4Fe-4S_dom"/>
</dbReference>
<evidence type="ECO:0000256" key="6">
    <source>
        <dbReference type="ARBA" id="ARBA00012604"/>
    </source>
</evidence>
<proteinExistence type="inferred from homology"/>
<dbReference type="InterPro" id="IPR008254">
    <property type="entry name" value="Flavodoxin/NO_synth"/>
</dbReference>
<dbReference type="GO" id="GO:0051539">
    <property type="term" value="F:4 iron, 4 sulfur cluster binding"/>
    <property type="evidence" value="ECO:0007669"/>
    <property type="project" value="UniProtKB-KW"/>
</dbReference>
<evidence type="ECO:0000256" key="8">
    <source>
        <dbReference type="ARBA" id="ARBA00022505"/>
    </source>
</evidence>
<comment type="caution">
    <text evidence="24">The sequence shown here is derived from an EMBL/GenBank/DDBJ whole genome shotgun (WGS) entry which is preliminary data.</text>
</comment>
<dbReference type="Gene3D" id="3.40.50.740">
    <property type="match status" value="1"/>
</dbReference>
<comment type="cofactor">
    <cofactor evidence="1">
        <name>FMN</name>
        <dbReference type="ChEBI" id="CHEBI:58210"/>
    </cofactor>
</comment>
<dbReference type="InterPro" id="IPR027467">
    <property type="entry name" value="MopterinOxRdtase_cofactor_BS"/>
</dbReference>
<dbReference type="Gene3D" id="1.20.990.10">
    <property type="entry name" value="NADPH-cytochrome p450 Reductase, Chain A, domain 3"/>
    <property type="match status" value="1"/>
</dbReference>
<keyword evidence="11" id="KW-0479">Metal-binding</keyword>
<dbReference type="InterPro" id="IPR001094">
    <property type="entry name" value="Flavdoxin-like"/>
</dbReference>
<dbReference type="GO" id="GO:0042128">
    <property type="term" value="P:nitrate assimilation"/>
    <property type="evidence" value="ECO:0007669"/>
    <property type="project" value="UniProtKB-KW"/>
</dbReference>
<dbReference type="Pfam" id="PF04879">
    <property type="entry name" value="Molybdop_Fe4S4"/>
    <property type="match status" value="1"/>
</dbReference>
<dbReference type="InterPro" id="IPR001709">
    <property type="entry name" value="Flavoprot_Pyr_Nucl_cyt_Rdtase"/>
</dbReference>
<comment type="similarity">
    <text evidence="5">Belongs to the prokaryotic molybdopterin-containing oxidoreductase family. NasA/NapA/NarB subfamily.</text>
</comment>
<feature type="domain" description="4Fe-4S Mo/W bis-MGD-type" evidence="23">
    <location>
        <begin position="8"/>
        <end position="64"/>
    </location>
</feature>
<evidence type="ECO:0000256" key="12">
    <source>
        <dbReference type="ARBA" id="ARBA00022827"/>
    </source>
</evidence>
<keyword evidence="19" id="KW-0198">Cysteine biosynthesis</keyword>
<dbReference type="CDD" id="cd06199">
    <property type="entry name" value="SiR"/>
    <property type="match status" value="1"/>
</dbReference>
<dbReference type="CDD" id="cd02754">
    <property type="entry name" value="MopB_Nitrate-R-NapA-like"/>
    <property type="match status" value="1"/>
</dbReference>
<evidence type="ECO:0000256" key="10">
    <source>
        <dbReference type="ARBA" id="ARBA00022643"/>
    </source>
</evidence>
<dbReference type="PROSITE" id="PS51669">
    <property type="entry name" value="4FE4S_MOW_BIS_MGD"/>
    <property type="match status" value="1"/>
</dbReference>
<reference evidence="24 25" key="1">
    <citation type="submission" date="2016-02" db="EMBL/GenBank/DDBJ databases">
        <title>Genome sequencing of a beta-galactosidase producing bacteria Rhizobium sp. 59.</title>
        <authorList>
            <person name="Wang D."/>
            <person name="Kot W."/>
            <person name="Qin Y."/>
            <person name="Hansen L."/>
            <person name="Naqvi K."/>
            <person name="Rensing C."/>
        </authorList>
    </citation>
    <scope>NUCLEOTIDE SEQUENCE [LARGE SCALE GENOMIC DNA]</scope>
    <source>
        <strain evidence="24 25">59</strain>
    </source>
</reference>
<keyword evidence="8" id="KW-0500">Molybdenum</keyword>
<dbReference type="PANTHER" id="PTHR43105:SF9">
    <property type="entry name" value="NADPH-FE(3+) OXIDOREDUCTASE SUBUNIT ALPHA"/>
    <property type="match status" value="1"/>
</dbReference>
<dbReference type="Gene3D" id="2.40.40.20">
    <property type="match status" value="1"/>
</dbReference>
<dbReference type="EMBL" id="LSRP01000001">
    <property type="protein sequence ID" value="OJG01446.1"/>
    <property type="molecule type" value="Genomic_DNA"/>
</dbReference>
<dbReference type="InterPro" id="IPR003097">
    <property type="entry name" value="CysJ-like_FAD-binding"/>
</dbReference>
<dbReference type="PROSITE" id="PS51384">
    <property type="entry name" value="FAD_FR"/>
    <property type="match status" value="1"/>
</dbReference>